<dbReference type="InterPro" id="IPR008255">
    <property type="entry name" value="Pyr_nucl-diS_OxRdtase_2_AS"/>
</dbReference>
<keyword evidence="3 6" id="KW-0560">Oxidoreductase</keyword>
<dbReference type="InterPro" id="IPR050097">
    <property type="entry name" value="Ferredoxin-NADP_redctase_2"/>
</dbReference>
<evidence type="ECO:0000256" key="7">
    <source>
        <dbReference type="RuleBase" id="RU003881"/>
    </source>
</evidence>
<dbReference type="InterPro" id="IPR023753">
    <property type="entry name" value="FAD/NAD-binding_dom"/>
</dbReference>
<keyword evidence="2 6" id="KW-0274">FAD</keyword>
<keyword evidence="4" id="KW-1015">Disulfide bond</keyword>
<organism evidence="9 10">
    <name type="scientific">Candidatus Uhrbacteria bacterium CG10_big_fil_rev_8_21_14_0_10_48_16</name>
    <dbReference type="NCBI Taxonomy" id="1975038"/>
    <lineage>
        <taxon>Bacteria</taxon>
        <taxon>Candidatus Uhriibacteriota</taxon>
    </lineage>
</organism>
<dbReference type="Pfam" id="PF07992">
    <property type="entry name" value="Pyr_redox_2"/>
    <property type="match status" value="1"/>
</dbReference>
<sequence>MMEIENVVIIGSGPAGYTAAIYAARADMKPLLFEGQRLGGQPGGQLMLTTEVENFPGFPEGLMGPEMMEKFKKQAERFETRIVSEDVTEVDFASRPFKIKAGEQEYLAKSVIICTGAQAMWLGIPGEQEYQGHGVSACATCDGFFFRDKEILVIGGGDSALEEANFLSRFAKKVSIVHRREELRGSKIMQERAGKNPKIEFIWNTEVREVLGDGTSMSGVRVFNNKTNEEGELKADGMFVAIGHKPNTSVFKGWIDLDEKGYILTKPDSTETSIEGVFAGGDVADHKYRQAITAAGTGCMAALDAERWLADQE</sequence>
<dbReference type="SUPFAM" id="SSF51905">
    <property type="entry name" value="FAD/NAD(P)-binding domain"/>
    <property type="match status" value="1"/>
</dbReference>
<comment type="cofactor">
    <cofactor evidence="7">
        <name>FAD</name>
        <dbReference type="ChEBI" id="CHEBI:57692"/>
    </cofactor>
    <text evidence="7">Binds 1 FAD per subunit.</text>
</comment>
<evidence type="ECO:0000256" key="1">
    <source>
        <dbReference type="ARBA" id="ARBA00022630"/>
    </source>
</evidence>
<reference evidence="10" key="1">
    <citation type="submission" date="2017-09" db="EMBL/GenBank/DDBJ databases">
        <title>Depth-based differentiation of microbial function through sediment-hosted aquifers and enrichment of novel symbionts in the deep terrestrial subsurface.</title>
        <authorList>
            <person name="Probst A.J."/>
            <person name="Ladd B."/>
            <person name="Jarett J.K."/>
            <person name="Geller-Mcgrath D.E."/>
            <person name="Sieber C.M.K."/>
            <person name="Emerson J.B."/>
            <person name="Anantharaman K."/>
            <person name="Thomas B.C."/>
            <person name="Malmstrom R."/>
            <person name="Stieglmeier M."/>
            <person name="Klingl A."/>
            <person name="Woyke T."/>
            <person name="Ryan C.M."/>
            <person name="Banfield J.F."/>
        </authorList>
    </citation>
    <scope>NUCLEOTIDE SEQUENCE [LARGE SCALE GENOMIC DNA]</scope>
</reference>
<dbReference type="GO" id="GO:0019430">
    <property type="term" value="P:removal of superoxide radicals"/>
    <property type="evidence" value="ECO:0007669"/>
    <property type="project" value="UniProtKB-UniRule"/>
</dbReference>
<evidence type="ECO:0000256" key="2">
    <source>
        <dbReference type="ARBA" id="ARBA00022827"/>
    </source>
</evidence>
<dbReference type="PRINTS" id="PR00368">
    <property type="entry name" value="FADPNR"/>
</dbReference>
<keyword evidence="5 6" id="KW-0676">Redox-active center</keyword>
<feature type="domain" description="FAD/NAD(P)-binding" evidence="8">
    <location>
        <begin position="6"/>
        <end position="298"/>
    </location>
</feature>
<dbReference type="AlphaFoldDB" id="A0A2M8LH93"/>
<dbReference type="GO" id="GO:0005737">
    <property type="term" value="C:cytoplasm"/>
    <property type="evidence" value="ECO:0007669"/>
    <property type="project" value="InterPro"/>
</dbReference>
<dbReference type="Proteomes" id="UP000231436">
    <property type="component" value="Unassembled WGS sequence"/>
</dbReference>
<comment type="catalytic activity">
    <reaction evidence="6">
        <text>[thioredoxin]-dithiol + NADP(+) = [thioredoxin]-disulfide + NADPH + H(+)</text>
        <dbReference type="Rhea" id="RHEA:20345"/>
        <dbReference type="Rhea" id="RHEA-COMP:10698"/>
        <dbReference type="Rhea" id="RHEA-COMP:10700"/>
        <dbReference type="ChEBI" id="CHEBI:15378"/>
        <dbReference type="ChEBI" id="CHEBI:29950"/>
        <dbReference type="ChEBI" id="CHEBI:50058"/>
        <dbReference type="ChEBI" id="CHEBI:57783"/>
        <dbReference type="ChEBI" id="CHEBI:58349"/>
        <dbReference type="EC" id="1.8.1.9"/>
    </reaction>
</comment>
<dbReference type="EMBL" id="PFEU01000011">
    <property type="protein sequence ID" value="PJE76802.1"/>
    <property type="molecule type" value="Genomic_DNA"/>
</dbReference>
<evidence type="ECO:0000256" key="5">
    <source>
        <dbReference type="ARBA" id="ARBA00023284"/>
    </source>
</evidence>
<evidence type="ECO:0000256" key="3">
    <source>
        <dbReference type="ARBA" id="ARBA00023002"/>
    </source>
</evidence>
<dbReference type="PROSITE" id="PS00573">
    <property type="entry name" value="PYRIDINE_REDOX_2"/>
    <property type="match status" value="1"/>
</dbReference>
<dbReference type="InterPro" id="IPR005982">
    <property type="entry name" value="Thioredox_Rdtase"/>
</dbReference>
<protein>
    <recommendedName>
        <fullName evidence="6">Thioredoxin reductase</fullName>
        <ecNumber evidence="6">1.8.1.9</ecNumber>
    </recommendedName>
</protein>
<dbReference type="PRINTS" id="PR00469">
    <property type="entry name" value="PNDRDTASEII"/>
</dbReference>
<gene>
    <name evidence="9" type="primary">trxB</name>
    <name evidence="9" type="ORF">COV05_02700</name>
</gene>
<evidence type="ECO:0000259" key="8">
    <source>
        <dbReference type="Pfam" id="PF07992"/>
    </source>
</evidence>
<proteinExistence type="inferred from homology"/>
<comment type="caution">
    <text evidence="9">The sequence shown here is derived from an EMBL/GenBank/DDBJ whole genome shotgun (WGS) entry which is preliminary data.</text>
</comment>
<dbReference type="GO" id="GO:0004791">
    <property type="term" value="F:thioredoxin-disulfide reductase (NADPH) activity"/>
    <property type="evidence" value="ECO:0007669"/>
    <property type="project" value="UniProtKB-UniRule"/>
</dbReference>
<dbReference type="Gene3D" id="3.50.50.60">
    <property type="entry name" value="FAD/NAD(P)-binding domain"/>
    <property type="match status" value="2"/>
</dbReference>
<evidence type="ECO:0000313" key="9">
    <source>
        <dbReference type="EMBL" id="PJE76802.1"/>
    </source>
</evidence>
<evidence type="ECO:0000256" key="6">
    <source>
        <dbReference type="RuleBase" id="RU003880"/>
    </source>
</evidence>
<dbReference type="NCBIfam" id="TIGR01292">
    <property type="entry name" value="TRX_reduct"/>
    <property type="match status" value="1"/>
</dbReference>
<dbReference type="PANTHER" id="PTHR48105">
    <property type="entry name" value="THIOREDOXIN REDUCTASE 1-RELATED-RELATED"/>
    <property type="match status" value="1"/>
</dbReference>
<comment type="subunit">
    <text evidence="6">Homodimer.</text>
</comment>
<accession>A0A2M8LH93</accession>
<evidence type="ECO:0000256" key="4">
    <source>
        <dbReference type="ARBA" id="ARBA00023157"/>
    </source>
</evidence>
<comment type="similarity">
    <text evidence="6">Belongs to the class-II pyridine nucleotide-disulfide oxidoreductase family.</text>
</comment>
<name>A0A2M8LH93_9BACT</name>
<evidence type="ECO:0000313" key="10">
    <source>
        <dbReference type="Proteomes" id="UP000231436"/>
    </source>
</evidence>
<keyword evidence="7" id="KW-0521">NADP</keyword>
<dbReference type="InterPro" id="IPR036188">
    <property type="entry name" value="FAD/NAD-bd_sf"/>
</dbReference>
<keyword evidence="1 6" id="KW-0285">Flavoprotein</keyword>
<dbReference type="EC" id="1.8.1.9" evidence="6"/>